<dbReference type="PANTHER" id="PTHR30041:SF8">
    <property type="entry name" value="PROTEIN YFFB"/>
    <property type="match status" value="1"/>
</dbReference>
<accession>A0A1T4N5T8</accession>
<dbReference type="InterPro" id="IPR006660">
    <property type="entry name" value="Arsenate_reductase-like"/>
</dbReference>
<comment type="similarity">
    <text evidence="1">Belongs to the ArsC family.</text>
</comment>
<dbReference type="Gene3D" id="3.40.30.10">
    <property type="entry name" value="Glutaredoxin"/>
    <property type="match status" value="1"/>
</dbReference>
<sequence>MRIIIIQIFGKKNCSESKKAERFFKERKIKYQFINILEKVPSKRELETICKTYDLENLLDKEGKEYKKRNLEYIVYDIEELLLENPILFKTPIVRGSKTIALGNATDLWKKISEEEK</sequence>
<evidence type="ECO:0000256" key="1">
    <source>
        <dbReference type="PROSITE-ProRule" id="PRU01282"/>
    </source>
</evidence>
<proteinExistence type="inferred from homology"/>
<protein>
    <submittedName>
        <fullName evidence="2">Transcriptional regulator, Spx/MgsR family</fullName>
    </submittedName>
</protein>
<dbReference type="PROSITE" id="PS51353">
    <property type="entry name" value="ARSC"/>
    <property type="match status" value="1"/>
</dbReference>
<name>A0A1T4N5T8_9FUSO</name>
<evidence type="ECO:0000313" key="3">
    <source>
        <dbReference type="Proteomes" id="UP000191153"/>
    </source>
</evidence>
<dbReference type="InterPro" id="IPR036249">
    <property type="entry name" value="Thioredoxin-like_sf"/>
</dbReference>
<dbReference type="Pfam" id="PF03960">
    <property type="entry name" value="ArsC"/>
    <property type="match status" value="1"/>
</dbReference>
<dbReference type="PANTHER" id="PTHR30041">
    <property type="entry name" value="ARSENATE REDUCTASE"/>
    <property type="match status" value="1"/>
</dbReference>
<evidence type="ECO:0000313" key="2">
    <source>
        <dbReference type="EMBL" id="SJZ74415.1"/>
    </source>
</evidence>
<dbReference type="STRING" id="180163.SAMN02745174_01423"/>
<dbReference type="RefSeq" id="WP_200803149.1">
    <property type="nucleotide sequence ID" value="NZ_FUWX01000010.1"/>
</dbReference>
<dbReference type="Proteomes" id="UP000191153">
    <property type="component" value="Unassembled WGS sequence"/>
</dbReference>
<gene>
    <name evidence="2" type="ORF">SAMN02745174_01423</name>
</gene>
<keyword evidence="3" id="KW-1185">Reference proteome</keyword>
<dbReference type="EMBL" id="FUWX01000010">
    <property type="protein sequence ID" value="SJZ74415.1"/>
    <property type="molecule type" value="Genomic_DNA"/>
</dbReference>
<reference evidence="2 3" key="1">
    <citation type="submission" date="2017-02" db="EMBL/GenBank/DDBJ databases">
        <authorList>
            <person name="Peterson S.W."/>
        </authorList>
    </citation>
    <scope>NUCLEOTIDE SEQUENCE [LARGE SCALE GENOMIC DNA]</scope>
    <source>
        <strain evidence="2 3">ATCC 700028</strain>
    </source>
</reference>
<organism evidence="2 3">
    <name type="scientific">Cetobacterium ceti</name>
    <dbReference type="NCBI Taxonomy" id="180163"/>
    <lineage>
        <taxon>Bacteria</taxon>
        <taxon>Fusobacteriati</taxon>
        <taxon>Fusobacteriota</taxon>
        <taxon>Fusobacteriia</taxon>
        <taxon>Fusobacteriales</taxon>
        <taxon>Fusobacteriaceae</taxon>
        <taxon>Cetobacterium</taxon>
    </lineage>
</organism>
<dbReference type="AlphaFoldDB" id="A0A1T4N5T8"/>
<dbReference type="SUPFAM" id="SSF52833">
    <property type="entry name" value="Thioredoxin-like"/>
    <property type="match status" value="1"/>
</dbReference>